<reference evidence="1" key="1">
    <citation type="journal article" date="2020" name="mSystems">
        <title>Genome- and Community-Level Interaction Insights into Carbon Utilization and Element Cycling Functions of Hydrothermarchaeota in Hydrothermal Sediment.</title>
        <authorList>
            <person name="Zhou Z."/>
            <person name="Liu Y."/>
            <person name="Xu W."/>
            <person name="Pan J."/>
            <person name="Luo Z.H."/>
            <person name="Li M."/>
        </authorList>
    </citation>
    <scope>NUCLEOTIDE SEQUENCE [LARGE SCALE GENOMIC DNA]</scope>
    <source>
        <strain evidence="1">SpSt-508</strain>
    </source>
</reference>
<dbReference type="Gene3D" id="1.25.40.10">
    <property type="entry name" value="Tetratricopeptide repeat domain"/>
    <property type="match status" value="1"/>
</dbReference>
<comment type="caution">
    <text evidence="1">The sequence shown here is derived from an EMBL/GenBank/DDBJ whole genome shotgun (WGS) entry which is preliminary data.</text>
</comment>
<dbReference type="EMBL" id="DSVQ01000005">
    <property type="protein sequence ID" value="HGT38041.1"/>
    <property type="molecule type" value="Genomic_DNA"/>
</dbReference>
<protein>
    <recommendedName>
        <fullName evidence="2">Tetratricopeptide repeat protein</fullName>
    </recommendedName>
</protein>
<accession>A0A7C4QGC2</accession>
<evidence type="ECO:0000313" key="1">
    <source>
        <dbReference type="EMBL" id="HGT38041.1"/>
    </source>
</evidence>
<evidence type="ECO:0008006" key="2">
    <source>
        <dbReference type="Google" id="ProtNLM"/>
    </source>
</evidence>
<organism evidence="1">
    <name type="scientific">Schlesneria paludicola</name>
    <dbReference type="NCBI Taxonomy" id="360056"/>
    <lineage>
        <taxon>Bacteria</taxon>
        <taxon>Pseudomonadati</taxon>
        <taxon>Planctomycetota</taxon>
        <taxon>Planctomycetia</taxon>
        <taxon>Planctomycetales</taxon>
        <taxon>Planctomycetaceae</taxon>
        <taxon>Schlesneria</taxon>
    </lineage>
</organism>
<proteinExistence type="predicted"/>
<dbReference type="InterPro" id="IPR011990">
    <property type="entry name" value="TPR-like_helical_dom_sf"/>
</dbReference>
<sequence length="588" mass="65923">MHDWSGQFRLSVRLMMMAGVVWAGMLQKGQSDERPLGGGVATTMNVMTETPAAGESEEARRRAAAVTLNYSRAAFHRIRRNPSVRVLWEEQEKILNHLNLNGIADADIVKLYAAVLDEIAAVQLADRERELLRERYARQYQRDLSLNALSLTAQVVTAQYASAVRTGASSWWDFRTHTQNRELDLFRVDKERIKGFVDKSTQFLDISWRMARERNIPDRWLVRGDDLDKLEEAWRETDPTVRLRVLKRMEPFLECYPPYWYYLARTQQSLGQLIAASHTYARLAELGRGHFRKDEMLAAGLANRALILTYLGQPGAEQAAREALVHSTDAWTANLICASVLQRHRRFQEAEDAILRNLDVGLERSQSRVALVALYAEAGEHAKLAGQLADPVLVRELPPGLLTACACQFQEPPPLVAHVLQKTLLATPRYNFGRDDLVIQAAGNWRLNHAVLTLHYGEQLFTEPRISVQGDVVTASFEGVAEFSRPGEFPPAVLTIQYVDAPAVKVTLQVQGSEGALGEQVSPWLLANRRLPVYRLAAIEQDRHRLSLLEAGATRLPVTRPAGATLVKPTDDPYVTTPPIEIPAVSPL</sequence>
<gene>
    <name evidence="1" type="ORF">ENS64_02050</name>
</gene>
<dbReference type="SUPFAM" id="SSF48452">
    <property type="entry name" value="TPR-like"/>
    <property type="match status" value="1"/>
</dbReference>
<name>A0A7C4QGC2_9PLAN</name>
<dbReference type="AlphaFoldDB" id="A0A7C4QGC2"/>